<organism evidence="1 2">
    <name type="scientific">Salimicrobium halophilum</name>
    <dbReference type="NCBI Taxonomy" id="86666"/>
    <lineage>
        <taxon>Bacteria</taxon>
        <taxon>Bacillati</taxon>
        <taxon>Bacillota</taxon>
        <taxon>Bacilli</taxon>
        <taxon>Bacillales</taxon>
        <taxon>Bacillaceae</taxon>
        <taxon>Salimicrobium</taxon>
    </lineage>
</organism>
<dbReference type="RefSeq" id="WP_093194280.1">
    <property type="nucleotide sequence ID" value="NZ_FNEV01000008.1"/>
</dbReference>
<reference evidence="2" key="1">
    <citation type="submission" date="2016-10" db="EMBL/GenBank/DDBJ databases">
        <authorList>
            <person name="Varghese N."/>
            <person name="Submissions S."/>
        </authorList>
    </citation>
    <scope>NUCLEOTIDE SEQUENCE [LARGE SCALE GENOMIC DNA]</scope>
    <source>
        <strain evidence="2">DSM 4771</strain>
    </source>
</reference>
<proteinExistence type="predicted"/>
<accession>A0A1G8V8U0</accession>
<dbReference type="PIRSF" id="PIRSF012608">
    <property type="entry name" value="UCP012608"/>
    <property type="match status" value="1"/>
</dbReference>
<evidence type="ECO:0000313" key="2">
    <source>
        <dbReference type="Proteomes" id="UP000199225"/>
    </source>
</evidence>
<sequence>MEFNRLSERFQEFAETECKGSSELYKELSLHIAKDRTVLELCMEAQQDQPTPNLLLGSVHYLLQKGVDHNLKYYYPSIVDEPKRDGQLFQVFKEFCLEHHQKIKDLLQHKLVQTNEVRRCAYLFPVFSYIYQQTGKPLSFIEIGTSAGLQLLFDQYAYSYGSADIYGKKDSSVHLQSEVREGKLPDHLLNQVPPVHERIGVDLHVSDLTNDEERLWLKALIWPEHTDRLRNFEDAAEELQKNPPVLREGDGVALLPDIAEGISTDTSLCIFHTHVANQLPEDVKKELLQQVEEIGEKREVFHIHNNMEDRQLHIDCISNGNYQKETVGETDGHGRWFDWKVEHYD</sequence>
<dbReference type="OrthoDB" id="9789360at2"/>
<dbReference type="InterPro" id="IPR011200">
    <property type="entry name" value="UCP012608"/>
</dbReference>
<gene>
    <name evidence="1" type="ORF">SAMN04490247_2578</name>
</gene>
<name>A0A1G8V8U0_9BACI</name>
<evidence type="ECO:0000313" key="1">
    <source>
        <dbReference type="EMBL" id="SDJ62501.1"/>
    </source>
</evidence>
<dbReference type="Pfam" id="PF10094">
    <property type="entry name" value="DUF2332"/>
    <property type="match status" value="1"/>
</dbReference>
<protein>
    <recommendedName>
        <fullName evidence="3">DUF2332 domain-containing protein</fullName>
    </recommendedName>
</protein>
<keyword evidence="2" id="KW-1185">Reference proteome</keyword>
<dbReference type="AlphaFoldDB" id="A0A1G8V8U0"/>
<dbReference type="STRING" id="86666.SAMN04490247_2578"/>
<evidence type="ECO:0008006" key="3">
    <source>
        <dbReference type="Google" id="ProtNLM"/>
    </source>
</evidence>
<dbReference type="EMBL" id="FNEV01000008">
    <property type="protein sequence ID" value="SDJ62501.1"/>
    <property type="molecule type" value="Genomic_DNA"/>
</dbReference>
<dbReference type="Proteomes" id="UP000199225">
    <property type="component" value="Unassembled WGS sequence"/>
</dbReference>